<evidence type="ECO:0000313" key="3">
    <source>
        <dbReference type="Proteomes" id="UP000032221"/>
    </source>
</evidence>
<sequence>MTTAIPHQVNRFVVDTDDSFDGLRRRFETLVPTIDFAELTEVIESGDLAAVQRYTAARAPHSFVNFWTFDPTPMMALAGNPTRAITYMVGNNVIAETMFRRDPGVMLYAPMRAAIYEDLYGAVHFSIDQPSSKFGSFGDPQIAAVGRQLDHKLTELLRLLGLTVPTELDAA</sequence>
<dbReference type="CDD" id="cd14797">
    <property type="entry name" value="DUF302"/>
    <property type="match status" value="1"/>
</dbReference>
<dbReference type="STRING" id="280871.TL10_20590"/>
<accession>A0A0D1LGP8</accession>
<dbReference type="Proteomes" id="UP000032221">
    <property type="component" value="Unassembled WGS sequence"/>
</dbReference>
<dbReference type="EMBL" id="JXST01000031">
    <property type="protein sequence ID" value="KIU15196.1"/>
    <property type="molecule type" value="Genomic_DNA"/>
</dbReference>
<feature type="domain" description="DUF302" evidence="1">
    <location>
        <begin position="85"/>
        <end position="130"/>
    </location>
</feature>
<dbReference type="InterPro" id="IPR005180">
    <property type="entry name" value="DUF302"/>
</dbReference>
<proteinExistence type="predicted"/>
<dbReference type="SUPFAM" id="SSF103247">
    <property type="entry name" value="TT1751-like"/>
    <property type="match status" value="1"/>
</dbReference>
<keyword evidence="3" id="KW-1185">Reference proteome</keyword>
<name>A0A0D1LGP8_9MYCO</name>
<evidence type="ECO:0000259" key="1">
    <source>
        <dbReference type="Pfam" id="PF03625"/>
    </source>
</evidence>
<evidence type="ECO:0000313" key="2">
    <source>
        <dbReference type="EMBL" id="KIU15196.1"/>
    </source>
</evidence>
<dbReference type="InterPro" id="IPR035923">
    <property type="entry name" value="TT1751-like_sf"/>
</dbReference>
<comment type="caution">
    <text evidence="2">The sequence shown here is derived from an EMBL/GenBank/DDBJ whole genome shotgun (WGS) entry which is preliminary data.</text>
</comment>
<gene>
    <name evidence="2" type="ORF">TL10_20590</name>
</gene>
<protein>
    <recommendedName>
        <fullName evidence="1">DUF302 domain-containing protein</fullName>
    </recommendedName>
</protein>
<dbReference type="OrthoDB" id="3358967at2"/>
<dbReference type="Gene3D" id="3.30.310.70">
    <property type="entry name" value="TT1751-like domain"/>
    <property type="match status" value="1"/>
</dbReference>
<dbReference type="Pfam" id="PF03625">
    <property type="entry name" value="DUF302"/>
    <property type="match status" value="1"/>
</dbReference>
<organism evidence="2 3">
    <name type="scientific">Mycolicibacterium llatzerense</name>
    <dbReference type="NCBI Taxonomy" id="280871"/>
    <lineage>
        <taxon>Bacteria</taxon>
        <taxon>Bacillati</taxon>
        <taxon>Actinomycetota</taxon>
        <taxon>Actinomycetes</taxon>
        <taxon>Mycobacteriales</taxon>
        <taxon>Mycobacteriaceae</taxon>
        <taxon>Mycolicibacterium</taxon>
    </lineage>
</organism>
<dbReference type="AlphaFoldDB" id="A0A0D1LGP8"/>
<reference evidence="2 3" key="1">
    <citation type="submission" date="2015-01" db="EMBL/GenBank/DDBJ databases">
        <title>Genome sequence of Mycobacterium llatzerense and Mycobacterium immunogenum recovered from brain abscess.</title>
        <authorList>
            <person name="Greninger A.L."/>
            <person name="Langelier C."/>
            <person name="Cunningham G."/>
            <person name="Chiu C.Y."/>
            <person name="Miller S."/>
        </authorList>
    </citation>
    <scope>NUCLEOTIDE SEQUENCE [LARGE SCALE GENOMIC DNA]</scope>
    <source>
        <strain evidence="2 3">CLUC14</strain>
    </source>
</reference>
<dbReference type="RefSeq" id="WP_043987070.1">
    <property type="nucleotide sequence ID" value="NZ_JXST01000031.1"/>
</dbReference>
<dbReference type="PATRIC" id="fig|280871.6.peg.4264"/>